<organism evidence="1 2">
    <name type="scientific">Actinomadura yumaensis</name>
    <dbReference type="NCBI Taxonomy" id="111807"/>
    <lineage>
        <taxon>Bacteria</taxon>
        <taxon>Bacillati</taxon>
        <taxon>Actinomycetota</taxon>
        <taxon>Actinomycetes</taxon>
        <taxon>Streptosporangiales</taxon>
        <taxon>Thermomonosporaceae</taxon>
        <taxon>Actinomadura</taxon>
    </lineage>
</organism>
<gene>
    <name evidence="1" type="ORF">ACFQKB_00515</name>
</gene>
<sequence>MTTAPDARYARDRNDALRSELITAARHAERLVAEGENLLAAQRRFREEFRSRSFTAKIVHGLGTVSVDGEGRISIDLDSAKAALSDAARLGERILTALAEAEKARDEAASHGLPKWPDPGV</sequence>
<reference evidence="2" key="1">
    <citation type="journal article" date="2019" name="Int. J. Syst. Evol. Microbiol.">
        <title>The Global Catalogue of Microorganisms (GCM) 10K type strain sequencing project: providing services to taxonomists for standard genome sequencing and annotation.</title>
        <authorList>
            <consortium name="The Broad Institute Genomics Platform"/>
            <consortium name="The Broad Institute Genome Sequencing Center for Infectious Disease"/>
            <person name="Wu L."/>
            <person name="Ma J."/>
        </authorList>
    </citation>
    <scope>NUCLEOTIDE SEQUENCE [LARGE SCALE GENOMIC DNA]</scope>
    <source>
        <strain evidence="2">JCM 3369</strain>
    </source>
</reference>
<dbReference type="Proteomes" id="UP001596380">
    <property type="component" value="Unassembled WGS sequence"/>
</dbReference>
<dbReference type="EMBL" id="JBHSXS010000001">
    <property type="protein sequence ID" value="MFC6878237.1"/>
    <property type="molecule type" value="Genomic_DNA"/>
</dbReference>
<comment type="caution">
    <text evidence="1">The sequence shown here is derived from an EMBL/GenBank/DDBJ whole genome shotgun (WGS) entry which is preliminary data.</text>
</comment>
<evidence type="ECO:0000313" key="1">
    <source>
        <dbReference type="EMBL" id="MFC6878237.1"/>
    </source>
</evidence>
<proteinExistence type="predicted"/>
<keyword evidence="2" id="KW-1185">Reference proteome</keyword>
<protein>
    <recommendedName>
        <fullName evidence="3">YbaB/EbfC family nucleoid-associated protein</fullName>
    </recommendedName>
</protein>
<evidence type="ECO:0000313" key="2">
    <source>
        <dbReference type="Proteomes" id="UP001596380"/>
    </source>
</evidence>
<accession>A0ABW2C911</accession>
<evidence type="ECO:0008006" key="3">
    <source>
        <dbReference type="Google" id="ProtNLM"/>
    </source>
</evidence>
<dbReference type="RefSeq" id="WP_160820113.1">
    <property type="nucleotide sequence ID" value="NZ_JBHSXE010000001.1"/>
</dbReference>
<name>A0ABW2C911_9ACTN</name>